<dbReference type="GeneID" id="5726743"/>
<dbReference type="Pfam" id="PF01145">
    <property type="entry name" value="Band_7"/>
    <property type="match status" value="1"/>
</dbReference>
<dbReference type="EMBL" id="CM008963">
    <property type="protein sequence ID" value="PNW86693.1"/>
    <property type="molecule type" value="Genomic_DNA"/>
</dbReference>
<evidence type="ECO:0000256" key="1">
    <source>
        <dbReference type="PROSITE-ProRule" id="PRU00571"/>
    </source>
</evidence>
<feature type="transmembrane region" description="Helical" evidence="2">
    <location>
        <begin position="15"/>
        <end position="33"/>
    </location>
</feature>
<keyword evidence="1" id="KW-0963">Cytoplasm</keyword>
<dbReference type="GO" id="GO:0005737">
    <property type="term" value="C:cytoplasm"/>
    <property type="evidence" value="ECO:0000318"/>
    <property type="project" value="GO_Central"/>
</dbReference>
<dbReference type="KEGG" id="cre:CHLRE_02g095080v5"/>
<feature type="domain" description="Band 7" evidence="3">
    <location>
        <begin position="403"/>
        <end position="529"/>
    </location>
</feature>
<organism evidence="4 5">
    <name type="scientific">Chlamydomonas reinhardtii</name>
    <name type="common">Chlamydomonas smithii</name>
    <dbReference type="NCBI Taxonomy" id="3055"/>
    <lineage>
        <taxon>Eukaryota</taxon>
        <taxon>Viridiplantae</taxon>
        <taxon>Chlorophyta</taxon>
        <taxon>core chlorophytes</taxon>
        <taxon>Chlorophyceae</taxon>
        <taxon>CS clade</taxon>
        <taxon>Chlamydomonadales</taxon>
        <taxon>Chlamydomonadaceae</taxon>
        <taxon>Chlamydomonas</taxon>
    </lineage>
</organism>
<keyword evidence="5" id="KW-1185">Reference proteome</keyword>
<dbReference type="Gramene" id="PNW86693">
    <property type="protein sequence ID" value="PNW86693"/>
    <property type="gene ID" value="CHLRE_02g095080v5"/>
</dbReference>
<reference evidence="4 5" key="1">
    <citation type="journal article" date="2007" name="Science">
        <title>The Chlamydomonas genome reveals the evolution of key animal and plant functions.</title>
        <authorList>
            <person name="Merchant S.S."/>
            <person name="Prochnik S.E."/>
            <person name="Vallon O."/>
            <person name="Harris E.H."/>
            <person name="Karpowicz S.J."/>
            <person name="Witman G.B."/>
            <person name="Terry A."/>
            <person name="Salamov A."/>
            <person name="Fritz-Laylin L.K."/>
            <person name="Marechal-Drouard L."/>
            <person name="Marshall W.F."/>
            <person name="Qu L.H."/>
            <person name="Nelson D.R."/>
            <person name="Sanderfoot A.A."/>
            <person name="Spalding M.H."/>
            <person name="Kapitonov V.V."/>
            <person name="Ren Q."/>
            <person name="Ferris P."/>
            <person name="Lindquist E."/>
            <person name="Shapiro H."/>
            <person name="Lucas S.M."/>
            <person name="Grimwood J."/>
            <person name="Schmutz J."/>
            <person name="Cardol P."/>
            <person name="Cerutti H."/>
            <person name="Chanfreau G."/>
            <person name="Chen C.L."/>
            <person name="Cognat V."/>
            <person name="Croft M.T."/>
            <person name="Dent R."/>
            <person name="Dutcher S."/>
            <person name="Fernandez E."/>
            <person name="Fukuzawa H."/>
            <person name="Gonzalez-Ballester D."/>
            <person name="Gonzalez-Halphen D."/>
            <person name="Hallmann A."/>
            <person name="Hanikenne M."/>
            <person name="Hippler M."/>
            <person name="Inwood W."/>
            <person name="Jabbari K."/>
            <person name="Kalanon M."/>
            <person name="Kuras R."/>
            <person name="Lefebvre P.A."/>
            <person name="Lemaire S.D."/>
            <person name="Lobanov A.V."/>
            <person name="Lohr M."/>
            <person name="Manuell A."/>
            <person name="Meier I."/>
            <person name="Mets L."/>
            <person name="Mittag M."/>
            <person name="Mittelmeier T."/>
            <person name="Moroney J.V."/>
            <person name="Moseley J."/>
            <person name="Napoli C."/>
            <person name="Nedelcu A.M."/>
            <person name="Niyogi K."/>
            <person name="Novoselov S.V."/>
            <person name="Paulsen I.T."/>
            <person name="Pazour G."/>
            <person name="Purton S."/>
            <person name="Ral J.P."/>
            <person name="Riano-Pachon D.M."/>
            <person name="Riekhof W."/>
            <person name="Rymarquis L."/>
            <person name="Schroda M."/>
            <person name="Stern D."/>
            <person name="Umen J."/>
            <person name="Willows R."/>
            <person name="Wilson N."/>
            <person name="Zimmer S.L."/>
            <person name="Allmer J."/>
            <person name="Balk J."/>
            <person name="Bisova K."/>
            <person name="Chen C.J."/>
            <person name="Elias M."/>
            <person name="Gendler K."/>
            <person name="Hauser C."/>
            <person name="Lamb M.R."/>
            <person name="Ledford H."/>
            <person name="Long J.C."/>
            <person name="Minagawa J."/>
            <person name="Page M.D."/>
            <person name="Pan J."/>
            <person name="Pootakham W."/>
            <person name="Roje S."/>
            <person name="Rose A."/>
            <person name="Stahlberg E."/>
            <person name="Terauchi A.M."/>
            <person name="Yang P."/>
            <person name="Ball S."/>
            <person name="Bowler C."/>
            <person name="Dieckmann C.L."/>
            <person name="Gladyshev V.N."/>
            <person name="Green P."/>
            <person name="Jorgensen R."/>
            <person name="Mayfield S."/>
            <person name="Mueller-Roeber B."/>
            <person name="Rajamani S."/>
            <person name="Sayre R.T."/>
            <person name="Brokstein P."/>
            <person name="Dubchak I."/>
            <person name="Goodstein D."/>
            <person name="Hornick L."/>
            <person name="Huang Y.W."/>
            <person name="Jhaveri J."/>
            <person name="Luo Y."/>
            <person name="Martinez D."/>
            <person name="Ngau W.C."/>
            <person name="Otillar B."/>
            <person name="Poliakov A."/>
            <person name="Porter A."/>
            <person name="Szajkowski L."/>
            <person name="Werner G."/>
            <person name="Zhou K."/>
            <person name="Grigoriev I.V."/>
            <person name="Rokhsar D.S."/>
            <person name="Grossman A.R."/>
        </authorList>
    </citation>
    <scope>NUCLEOTIDE SEQUENCE [LARGE SCALE GENOMIC DNA]</scope>
    <source>
        <strain evidence="5">CC-503</strain>
    </source>
</reference>
<dbReference type="GO" id="GO:0005634">
    <property type="term" value="C:nucleus"/>
    <property type="evidence" value="ECO:0000318"/>
    <property type="project" value="GO_Central"/>
</dbReference>
<dbReference type="OrthoDB" id="6125719at2759"/>
<keyword evidence="2" id="KW-1133">Transmembrane helix</keyword>
<dbReference type="AlphaFoldDB" id="A0A2K3E1N9"/>
<sequence length="646" mass="71839">MNLSSYVPTVAMPRPSYPLILITATGVLAAWLGSKALRRIQYVGKNEQVLVKRLTEKVVVNGPTVFFPNPLTTLSYSKRKAINLSALQYVKVDDSQTGETRVVAGPALVFLGPYEAAQEVCDKTVLGANDAVRVTNRTSGEERIVSGPATFVPGPLESVSRVIEPITLTKKEYVKLQDKLSGRVWIECGPGQLFLQPHVVAVTPKAAAYSLQSHQYIRLQDTLTGVVRVERGEQLVFPGPFEVALDGGVAACVDLQAWEYCVVQDRTSGKIRVERGEKLVWLSGSERVVGREKEQAVKVDSENAVLVLNQKTGLQTLVEAPQLFFPSEDEVVVEVRKRIKLADNEAVILKDAEGKYHYRYGDPAKNDQGAGEGAARSFFLPPYWELVSLMWSRGRRREHRDLRITTFDMRAQYMSFEFNCRTSDNVEMILEGTFFWEVVDLPAMMRYTGDAPGDVCAHARSCFIQLVSKVTLQTFMDTFNDIARAAHSNDDNFYSQRGIKIHSLEVTRYQCADASTSAILEAIIQETTNRMNRLSCQESENEVALAKLRGMVEQERATGEVLDIQHQHAQATARAEGAAEAERCVAFLDALRRSGVLPAGGRDGRDTAEEFWKLLRKNEALTAVAQGSAHVYFTPQDAHLTIENRS</sequence>
<dbReference type="InParanoid" id="A0A2K3E1N9"/>
<evidence type="ECO:0000259" key="3">
    <source>
        <dbReference type="Pfam" id="PF01145"/>
    </source>
</evidence>
<dbReference type="ExpressionAtlas" id="A0A2K3E1N9">
    <property type="expression patterns" value="baseline"/>
</dbReference>
<dbReference type="PANTHER" id="PTHR14165">
    <property type="entry name" value="MAJOR VAULT PROTEIN"/>
    <property type="match status" value="1"/>
</dbReference>
<evidence type="ECO:0000256" key="2">
    <source>
        <dbReference type="SAM" id="Phobius"/>
    </source>
</evidence>
<evidence type="ECO:0000313" key="5">
    <source>
        <dbReference type="Proteomes" id="UP000006906"/>
    </source>
</evidence>
<accession>A0A2K3E1N9</accession>
<dbReference type="PROSITE" id="PS51224">
    <property type="entry name" value="MVP"/>
    <property type="match status" value="1"/>
</dbReference>
<proteinExistence type="predicted"/>
<dbReference type="RefSeq" id="XP_042927180.1">
    <property type="nucleotide sequence ID" value="XM_043059548.1"/>
</dbReference>
<dbReference type="InterPro" id="IPR001107">
    <property type="entry name" value="Band_7"/>
</dbReference>
<dbReference type="Gene3D" id="3.30.479.30">
    <property type="entry name" value="Band 7 domain"/>
    <property type="match status" value="1"/>
</dbReference>
<feature type="repeat" description="MVP" evidence="1">
    <location>
        <begin position="113"/>
        <end position="169"/>
    </location>
</feature>
<comment type="subcellular location">
    <subcellularLocation>
        <location evidence="1">Cytoplasm</location>
    </subcellularLocation>
</comment>
<dbReference type="Proteomes" id="UP000006906">
    <property type="component" value="Chromosome 2"/>
</dbReference>
<keyword evidence="2" id="KW-0472">Membrane</keyword>
<dbReference type="InterPro" id="IPR002499">
    <property type="entry name" value="Vault_N"/>
</dbReference>
<gene>
    <name evidence="4" type="ORF">CHLRE_02g095080v5</name>
</gene>
<dbReference type="PANTHER" id="PTHR14165:SF3">
    <property type="entry name" value="MAJOR VAULT PROTEIN"/>
    <property type="match status" value="1"/>
</dbReference>
<dbReference type="GO" id="GO:1990904">
    <property type="term" value="C:ribonucleoprotein complex"/>
    <property type="evidence" value="ECO:0007669"/>
    <property type="project" value="UniProtKB-UniRule"/>
</dbReference>
<dbReference type="SUPFAM" id="SSF117892">
    <property type="entry name" value="Band 7/SPFH domain"/>
    <property type="match status" value="1"/>
</dbReference>
<dbReference type="InterPro" id="IPR039059">
    <property type="entry name" value="MVP"/>
</dbReference>
<keyword evidence="2" id="KW-0812">Transmembrane</keyword>
<keyword evidence="1" id="KW-0687">Ribonucleoprotein</keyword>
<dbReference type="InterPro" id="IPR036013">
    <property type="entry name" value="Band_7/SPFH_dom_sf"/>
</dbReference>
<protein>
    <recommendedName>
        <fullName evidence="3">Band 7 domain-containing protein</fullName>
    </recommendedName>
</protein>
<name>A0A2K3E1N9_CHLRE</name>
<evidence type="ECO:0000313" key="4">
    <source>
        <dbReference type="EMBL" id="PNW86693.1"/>
    </source>
</evidence>